<protein>
    <submittedName>
        <fullName evidence="1">Uncharacterized protein</fullName>
    </submittedName>
</protein>
<keyword evidence="2" id="KW-1185">Reference proteome</keyword>
<organism evidence="1 2">
    <name type="scientific">Aphidius gifuensis</name>
    <name type="common">Parasitoid wasp</name>
    <dbReference type="NCBI Taxonomy" id="684658"/>
    <lineage>
        <taxon>Eukaryota</taxon>
        <taxon>Metazoa</taxon>
        <taxon>Ecdysozoa</taxon>
        <taxon>Arthropoda</taxon>
        <taxon>Hexapoda</taxon>
        <taxon>Insecta</taxon>
        <taxon>Pterygota</taxon>
        <taxon>Neoptera</taxon>
        <taxon>Endopterygota</taxon>
        <taxon>Hymenoptera</taxon>
        <taxon>Apocrita</taxon>
        <taxon>Ichneumonoidea</taxon>
        <taxon>Braconidae</taxon>
        <taxon>Aphidiinae</taxon>
        <taxon>Aphidius</taxon>
    </lineage>
</organism>
<dbReference type="Proteomes" id="UP000639338">
    <property type="component" value="Unassembled WGS sequence"/>
</dbReference>
<accession>A0A835CVQ7</accession>
<evidence type="ECO:0000313" key="1">
    <source>
        <dbReference type="EMBL" id="KAF7995613.1"/>
    </source>
</evidence>
<comment type="caution">
    <text evidence="1">The sequence shown here is derived from an EMBL/GenBank/DDBJ whole genome shotgun (WGS) entry which is preliminary data.</text>
</comment>
<proteinExistence type="predicted"/>
<name>A0A835CVQ7_APHGI</name>
<reference evidence="1 2" key="1">
    <citation type="submission" date="2020-08" db="EMBL/GenBank/DDBJ databases">
        <title>Aphidius gifuensis genome sequencing and assembly.</title>
        <authorList>
            <person name="Du Z."/>
        </authorList>
    </citation>
    <scope>NUCLEOTIDE SEQUENCE [LARGE SCALE GENOMIC DNA]</scope>
    <source>
        <strain evidence="1">YNYX2018</strain>
        <tissue evidence="1">Adults</tissue>
    </source>
</reference>
<gene>
    <name evidence="1" type="ORF">HCN44_006720</name>
</gene>
<evidence type="ECO:0000313" key="2">
    <source>
        <dbReference type="Proteomes" id="UP000639338"/>
    </source>
</evidence>
<dbReference type="EMBL" id="JACMRX010000002">
    <property type="protein sequence ID" value="KAF7995613.1"/>
    <property type="molecule type" value="Genomic_DNA"/>
</dbReference>
<sequence>MNQIKQITINASKCIPAMWGRPSMVNRCSSVIAPSKLHQLSNYQCQMRQLHTGDKKDWKVNVPSHMIEMTEDQKIVLKIYDLEETTSNKTHELHLSFDDDGKLYVQAKEDSNV</sequence>
<dbReference type="AlphaFoldDB" id="A0A835CVQ7"/>